<reference evidence="2 3" key="1">
    <citation type="submission" date="2019-04" db="EMBL/GenBank/DDBJ databases">
        <authorList>
            <person name="Hwang J.C."/>
        </authorList>
    </citation>
    <scope>NUCLEOTIDE SEQUENCE [LARGE SCALE GENOMIC DNA]</scope>
    <source>
        <strain evidence="2 3">IMCC35002</strain>
    </source>
</reference>
<feature type="transmembrane region" description="Helical" evidence="1">
    <location>
        <begin position="33"/>
        <end position="56"/>
    </location>
</feature>
<comment type="caution">
    <text evidence="2">The sequence shown here is derived from an EMBL/GenBank/DDBJ whole genome shotgun (WGS) entry which is preliminary data.</text>
</comment>
<dbReference type="RefSeq" id="WP_136863567.1">
    <property type="nucleotide sequence ID" value="NZ_SWCJ01000007.1"/>
</dbReference>
<sequence length="122" mass="13802">MTWFTQLALGFGLMLLCLPLIWALQQLSPWMFATSWYAVAIVQDALVIFSPVWVSYTWAGIKLRLPLFSLWSLLGGMLFCYLLLPLLFGSSWSLAAWLWSQPSALVALGLSAVLQWYISESH</sequence>
<keyword evidence="3" id="KW-1185">Reference proteome</keyword>
<organism evidence="2 3">
    <name type="scientific">Ferrimonas aestuarii</name>
    <dbReference type="NCBI Taxonomy" id="2569539"/>
    <lineage>
        <taxon>Bacteria</taxon>
        <taxon>Pseudomonadati</taxon>
        <taxon>Pseudomonadota</taxon>
        <taxon>Gammaproteobacteria</taxon>
        <taxon>Alteromonadales</taxon>
        <taxon>Ferrimonadaceae</taxon>
        <taxon>Ferrimonas</taxon>
    </lineage>
</organism>
<proteinExistence type="predicted"/>
<protein>
    <submittedName>
        <fullName evidence="2">Uncharacterized protein</fullName>
    </submittedName>
</protein>
<feature type="transmembrane region" description="Helical" evidence="1">
    <location>
        <begin position="94"/>
        <end position="118"/>
    </location>
</feature>
<keyword evidence="1" id="KW-1133">Transmembrane helix</keyword>
<gene>
    <name evidence="2" type="ORF">FCL42_11505</name>
</gene>
<evidence type="ECO:0000313" key="3">
    <source>
        <dbReference type="Proteomes" id="UP000305675"/>
    </source>
</evidence>
<name>A0A4U1BN41_9GAMM</name>
<evidence type="ECO:0000256" key="1">
    <source>
        <dbReference type="SAM" id="Phobius"/>
    </source>
</evidence>
<keyword evidence="1" id="KW-0472">Membrane</keyword>
<dbReference type="EMBL" id="SWCJ01000007">
    <property type="protein sequence ID" value="TKB54767.1"/>
    <property type="molecule type" value="Genomic_DNA"/>
</dbReference>
<dbReference type="AlphaFoldDB" id="A0A4U1BN41"/>
<accession>A0A4U1BN41</accession>
<dbReference type="Proteomes" id="UP000305675">
    <property type="component" value="Unassembled WGS sequence"/>
</dbReference>
<evidence type="ECO:0000313" key="2">
    <source>
        <dbReference type="EMBL" id="TKB54767.1"/>
    </source>
</evidence>
<feature type="transmembrane region" description="Helical" evidence="1">
    <location>
        <begin position="68"/>
        <end position="88"/>
    </location>
</feature>
<keyword evidence="1" id="KW-0812">Transmembrane</keyword>